<name>A0ACD0P3L3_9BASI</name>
<proteinExistence type="predicted"/>
<sequence>MSQPPSRLIRAPSRPGLNSTGNSSNGVSTNTISASSSTSSFGIRQSSSSHLKSSFHSQSSSTRSNSGSTSTEIRQDESGGIQMILRIKRKRGEEPVDALVIEQADRAKRRTSAIGSNTNAGGESKSKASGEPDQDHDQSREGADRSPAGSRGVFRLAETVPLKSFKDPSAAKQLHRRITALSLLNRGGHSALRGSSSPSPTASGSVSPSQATGTISAPAGRSLGLVSRESSVSQRSSREGSSSPLPPSAAPSLALAAARLRANASEIIDREKERSKIPGLASPISTRFRVVQKSGGEINRLRHSGSTGSLRRKLRSHAGSAKNRSSLGSVGSRLGPPEIKSAKQKSAEAVFGKIIDAVAESSDRRKIDPSKVLSRRRKRGADQTSDVRKGTEADGVDARFAEMLGEYLKLSNLPPPSDLDDIVSGKKKMEKREGMPAAATKEPISSSSSEGHSEDDEDSEDEYVYDVYYRDMLPSRTGPAGVGASDSGLQPAAVAGHGGKGLSSSMTLPQVQGGASVPAELPPVDPYSLSTTLGIPGVVAQLSGLQESDDEDALEADDDGAESYDEGEDEDSNDEGFYRNDYPEQELPDDEDEIYNGFGGGNSSDEDGEDSDPYGLSDGSF</sequence>
<dbReference type="Proteomes" id="UP000245626">
    <property type="component" value="Unassembled WGS sequence"/>
</dbReference>
<reference evidence="1 2" key="1">
    <citation type="journal article" date="2018" name="Mol. Biol. Evol.">
        <title>Broad Genomic Sampling Reveals a Smut Pathogenic Ancestry of the Fungal Clade Ustilaginomycotina.</title>
        <authorList>
            <person name="Kijpornyongpan T."/>
            <person name="Mondo S.J."/>
            <person name="Barry K."/>
            <person name="Sandor L."/>
            <person name="Lee J."/>
            <person name="Lipzen A."/>
            <person name="Pangilinan J."/>
            <person name="LaButti K."/>
            <person name="Hainaut M."/>
            <person name="Henrissat B."/>
            <person name="Grigoriev I.V."/>
            <person name="Spatafora J.W."/>
            <person name="Aime M.C."/>
        </authorList>
    </citation>
    <scope>NUCLEOTIDE SEQUENCE [LARGE SCALE GENOMIC DNA]</scope>
    <source>
        <strain evidence="1 2">SA 807</strain>
    </source>
</reference>
<keyword evidence="2" id="KW-1185">Reference proteome</keyword>
<gene>
    <name evidence="1" type="ORF">IE53DRAFT_409221</name>
</gene>
<evidence type="ECO:0000313" key="2">
    <source>
        <dbReference type="Proteomes" id="UP000245626"/>
    </source>
</evidence>
<evidence type="ECO:0000313" key="1">
    <source>
        <dbReference type="EMBL" id="PWN52690.1"/>
    </source>
</evidence>
<organism evidence="1 2">
    <name type="scientific">Violaceomyces palustris</name>
    <dbReference type="NCBI Taxonomy" id="1673888"/>
    <lineage>
        <taxon>Eukaryota</taxon>
        <taxon>Fungi</taxon>
        <taxon>Dikarya</taxon>
        <taxon>Basidiomycota</taxon>
        <taxon>Ustilaginomycotina</taxon>
        <taxon>Ustilaginomycetes</taxon>
        <taxon>Violaceomycetales</taxon>
        <taxon>Violaceomycetaceae</taxon>
        <taxon>Violaceomyces</taxon>
    </lineage>
</organism>
<accession>A0ACD0P3L3</accession>
<dbReference type="EMBL" id="KZ819762">
    <property type="protein sequence ID" value="PWN52690.1"/>
    <property type="molecule type" value="Genomic_DNA"/>
</dbReference>
<protein>
    <submittedName>
        <fullName evidence="1">Uncharacterized protein</fullName>
    </submittedName>
</protein>